<evidence type="ECO:0000313" key="1">
    <source>
        <dbReference type="EMBL" id="GAU91269.1"/>
    </source>
</evidence>
<proteinExistence type="predicted"/>
<reference evidence="1 2" key="1">
    <citation type="journal article" date="2016" name="Nat. Commun.">
        <title>Extremotolerant tardigrade genome and improved radiotolerance of human cultured cells by tardigrade-unique protein.</title>
        <authorList>
            <person name="Hashimoto T."/>
            <person name="Horikawa D.D."/>
            <person name="Saito Y."/>
            <person name="Kuwahara H."/>
            <person name="Kozuka-Hata H."/>
            <person name="Shin-I T."/>
            <person name="Minakuchi Y."/>
            <person name="Ohishi K."/>
            <person name="Motoyama A."/>
            <person name="Aizu T."/>
            <person name="Enomoto A."/>
            <person name="Kondo K."/>
            <person name="Tanaka S."/>
            <person name="Hara Y."/>
            <person name="Koshikawa S."/>
            <person name="Sagara H."/>
            <person name="Miura T."/>
            <person name="Yokobori S."/>
            <person name="Miyagawa K."/>
            <person name="Suzuki Y."/>
            <person name="Kubo T."/>
            <person name="Oyama M."/>
            <person name="Kohara Y."/>
            <person name="Fujiyama A."/>
            <person name="Arakawa K."/>
            <person name="Katayama T."/>
            <person name="Toyoda A."/>
            <person name="Kunieda T."/>
        </authorList>
    </citation>
    <scope>NUCLEOTIDE SEQUENCE [LARGE SCALE GENOMIC DNA]</scope>
    <source>
        <strain evidence="1 2">YOKOZUNA-1</strain>
    </source>
</reference>
<dbReference type="AlphaFoldDB" id="A0A1D1UNH3"/>
<dbReference type="Proteomes" id="UP000186922">
    <property type="component" value="Unassembled WGS sequence"/>
</dbReference>
<name>A0A1D1UNH3_RAMVA</name>
<accession>A0A1D1UNH3</accession>
<keyword evidence="2" id="KW-1185">Reference proteome</keyword>
<organism evidence="1 2">
    <name type="scientific">Ramazzottius varieornatus</name>
    <name type="common">Water bear</name>
    <name type="synonym">Tardigrade</name>
    <dbReference type="NCBI Taxonomy" id="947166"/>
    <lineage>
        <taxon>Eukaryota</taxon>
        <taxon>Metazoa</taxon>
        <taxon>Ecdysozoa</taxon>
        <taxon>Tardigrada</taxon>
        <taxon>Eutardigrada</taxon>
        <taxon>Parachela</taxon>
        <taxon>Hypsibioidea</taxon>
        <taxon>Ramazzottiidae</taxon>
        <taxon>Ramazzottius</taxon>
    </lineage>
</organism>
<sequence length="148" mass="16174">MKTLVNGQKVIVGYFFKDISSPFAASTSSAAATDNSSISRHDAAAATQNGFRKVAGGVEASTSQKTRKDFEINNPVSCVPQQSSRAKLRLLTQIKRLITIFWLTAQQPQLTLSPLRYDRTCYRVPIPFFPPSTSFVPQGSHHQALSSG</sequence>
<comment type="caution">
    <text evidence="1">The sequence shown here is derived from an EMBL/GenBank/DDBJ whole genome shotgun (WGS) entry which is preliminary data.</text>
</comment>
<evidence type="ECO:0000313" key="2">
    <source>
        <dbReference type="Proteomes" id="UP000186922"/>
    </source>
</evidence>
<gene>
    <name evidence="1" type="primary">RvY_03559-1</name>
    <name evidence="1" type="synonym">RvY_03559.1</name>
    <name evidence="1" type="ORF">RvY_03559</name>
</gene>
<dbReference type="EMBL" id="BDGG01000002">
    <property type="protein sequence ID" value="GAU91269.1"/>
    <property type="molecule type" value="Genomic_DNA"/>
</dbReference>
<protein>
    <submittedName>
        <fullName evidence="1">Uncharacterized protein</fullName>
    </submittedName>
</protein>